<feature type="domain" description="C2H2-type" evidence="11">
    <location>
        <begin position="122"/>
        <end position="149"/>
    </location>
</feature>
<dbReference type="eggNOG" id="KOG1721">
    <property type="taxonomic scope" value="Eukaryota"/>
</dbReference>
<dbReference type="GO" id="GO:0003677">
    <property type="term" value="F:DNA binding"/>
    <property type="evidence" value="ECO:0007669"/>
    <property type="project" value="UniProtKB-KW"/>
</dbReference>
<protein>
    <recommendedName>
        <fullName evidence="11">C2H2-type domain-containing protein</fullName>
    </recommendedName>
</protein>
<reference evidence="12" key="2">
    <citation type="submission" date="2015-02" db="UniProtKB">
        <authorList>
            <consortium name="EnsemblMetazoa"/>
        </authorList>
    </citation>
    <scope>IDENTIFICATION</scope>
</reference>
<keyword evidence="13" id="KW-1185">Reference proteome</keyword>
<evidence type="ECO:0000256" key="3">
    <source>
        <dbReference type="ARBA" id="ARBA00022737"/>
    </source>
</evidence>
<dbReference type="SUPFAM" id="SSF57667">
    <property type="entry name" value="beta-beta-alpha zinc fingers"/>
    <property type="match status" value="3"/>
</dbReference>
<feature type="domain" description="C2H2-type" evidence="11">
    <location>
        <begin position="148"/>
        <end position="176"/>
    </location>
</feature>
<dbReference type="InterPro" id="IPR041697">
    <property type="entry name" value="Znf-C2H2_11"/>
</dbReference>
<dbReference type="Proteomes" id="UP000014500">
    <property type="component" value="Unassembled WGS sequence"/>
</dbReference>
<evidence type="ECO:0000256" key="9">
    <source>
        <dbReference type="ARBA" id="ARBA00023242"/>
    </source>
</evidence>
<dbReference type="PANTHER" id="PTHR24379">
    <property type="entry name" value="KRAB AND ZINC FINGER DOMAIN-CONTAINING"/>
    <property type="match status" value="1"/>
</dbReference>
<reference evidence="13" key="1">
    <citation type="submission" date="2011-05" db="EMBL/GenBank/DDBJ databases">
        <authorList>
            <person name="Richards S.R."/>
            <person name="Qu J."/>
            <person name="Jiang H."/>
            <person name="Jhangiani S.N."/>
            <person name="Agravi P."/>
            <person name="Goodspeed R."/>
            <person name="Gross S."/>
            <person name="Mandapat C."/>
            <person name="Jackson L."/>
            <person name="Mathew T."/>
            <person name="Pu L."/>
            <person name="Thornton R."/>
            <person name="Saada N."/>
            <person name="Wilczek-Boney K.B."/>
            <person name="Lee S."/>
            <person name="Kovar C."/>
            <person name="Wu Y."/>
            <person name="Scherer S.E."/>
            <person name="Worley K.C."/>
            <person name="Muzny D.M."/>
            <person name="Gibbs R."/>
        </authorList>
    </citation>
    <scope>NUCLEOTIDE SEQUENCE</scope>
    <source>
        <strain evidence="13">Brora</strain>
    </source>
</reference>
<dbReference type="EnsemblMetazoa" id="SMAR002765-RA">
    <property type="protein sequence ID" value="SMAR002765-PA"/>
    <property type="gene ID" value="SMAR002765"/>
</dbReference>
<feature type="domain" description="C2H2-type" evidence="11">
    <location>
        <begin position="256"/>
        <end position="279"/>
    </location>
</feature>
<dbReference type="AlphaFoldDB" id="T1IP23"/>
<sequence>MGGDEELPVELFPCLQCDRVFSRRKSLNLHKNVHSERFKCKECGSCKESKAHLMLHMQSHKPWLICKMCSQKFKNQLDYHKHVLKHSNVVTKGEIEFHANGFLLGRRSNTMFFFNKSGRNYFACSQCPKVFRSPSGLVGHRNIHLEKYKCPDCGLCCAFQTDIDRHLRTRHDFICPFCDNCFTNIKMLKNHSYFVHGLGNSRTIYRCTLCFKILKTPHGLKSHMNLHLQTYKCQTCGSCFSFEMELKRHLTLKHYFQCHLCNLCFVAEGFLKRHLHRDH</sequence>
<name>T1IP23_STRMM</name>
<feature type="domain" description="C2H2-type" evidence="11">
    <location>
        <begin position="173"/>
        <end position="196"/>
    </location>
</feature>
<evidence type="ECO:0000256" key="6">
    <source>
        <dbReference type="ARBA" id="ARBA00023015"/>
    </source>
</evidence>
<evidence type="ECO:0000256" key="5">
    <source>
        <dbReference type="ARBA" id="ARBA00022833"/>
    </source>
</evidence>
<keyword evidence="5" id="KW-0862">Zinc</keyword>
<feature type="domain" description="C2H2-type" evidence="11">
    <location>
        <begin position="231"/>
        <end position="254"/>
    </location>
</feature>
<dbReference type="PROSITE" id="PS00028">
    <property type="entry name" value="ZINC_FINGER_C2H2_1"/>
    <property type="match status" value="7"/>
</dbReference>
<dbReference type="InterPro" id="IPR036236">
    <property type="entry name" value="Znf_C2H2_sf"/>
</dbReference>
<evidence type="ECO:0000313" key="12">
    <source>
        <dbReference type="EnsemblMetazoa" id="SMAR002765-PA"/>
    </source>
</evidence>
<organism evidence="12 13">
    <name type="scientific">Strigamia maritima</name>
    <name type="common">European centipede</name>
    <name type="synonym">Geophilus maritimus</name>
    <dbReference type="NCBI Taxonomy" id="126957"/>
    <lineage>
        <taxon>Eukaryota</taxon>
        <taxon>Metazoa</taxon>
        <taxon>Ecdysozoa</taxon>
        <taxon>Arthropoda</taxon>
        <taxon>Myriapoda</taxon>
        <taxon>Chilopoda</taxon>
        <taxon>Pleurostigmophora</taxon>
        <taxon>Geophilomorpha</taxon>
        <taxon>Linotaeniidae</taxon>
        <taxon>Strigamia</taxon>
    </lineage>
</organism>
<feature type="domain" description="C2H2-type" evidence="11">
    <location>
        <begin position="12"/>
        <end position="39"/>
    </location>
</feature>
<dbReference type="PANTHER" id="PTHR24379:SF121">
    <property type="entry name" value="C2H2-TYPE DOMAIN-CONTAINING PROTEIN"/>
    <property type="match status" value="1"/>
</dbReference>
<keyword evidence="2" id="KW-0479">Metal-binding</keyword>
<dbReference type="Pfam" id="PF16622">
    <property type="entry name" value="zf-C2H2_11"/>
    <property type="match status" value="1"/>
</dbReference>
<evidence type="ECO:0000313" key="13">
    <source>
        <dbReference type="Proteomes" id="UP000014500"/>
    </source>
</evidence>
<keyword evidence="6" id="KW-0805">Transcription regulation</keyword>
<keyword evidence="9" id="KW-0539">Nucleus</keyword>
<dbReference type="Gene3D" id="3.30.160.60">
    <property type="entry name" value="Classic Zinc Finger"/>
    <property type="match status" value="4"/>
</dbReference>
<dbReference type="EMBL" id="JH431237">
    <property type="status" value="NOT_ANNOTATED_CDS"/>
    <property type="molecule type" value="Genomic_DNA"/>
</dbReference>
<feature type="domain" description="C2H2-type" evidence="11">
    <location>
        <begin position="38"/>
        <end position="60"/>
    </location>
</feature>
<evidence type="ECO:0000256" key="4">
    <source>
        <dbReference type="ARBA" id="ARBA00022771"/>
    </source>
</evidence>
<dbReference type="HOGENOM" id="CLU_002678_2_1_1"/>
<dbReference type="STRING" id="126957.T1IP23"/>
<dbReference type="GO" id="GO:0005634">
    <property type="term" value="C:nucleus"/>
    <property type="evidence" value="ECO:0007669"/>
    <property type="project" value="UniProtKB-SubCell"/>
</dbReference>
<dbReference type="InterPro" id="IPR013087">
    <property type="entry name" value="Znf_C2H2_type"/>
</dbReference>
<dbReference type="GO" id="GO:0008270">
    <property type="term" value="F:zinc ion binding"/>
    <property type="evidence" value="ECO:0007669"/>
    <property type="project" value="UniProtKB-KW"/>
</dbReference>
<keyword evidence="3" id="KW-0677">Repeat</keyword>
<comment type="subcellular location">
    <subcellularLocation>
        <location evidence="1">Nucleus</location>
    </subcellularLocation>
</comment>
<feature type="domain" description="C2H2-type" evidence="11">
    <location>
        <begin position="205"/>
        <end position="232"/>
    </location>
</feature>
<dbReference type="PhylomeDB" id="T1IP23"/>
<evidence type="ECO:0000256" key="7">
    <source>
        <dbReference type="ARBA" id="ARBA00023125"/>
    </source>
</evidence>
<evidence type="ECO:0000256" key="1">
    <source>
        <dbReference type="ARBA" id="ARBA00004123"/>
    </source>
</evidence>
<evidence type="ECO:0000259" key="11">
    <source>
        <dbReference type="PROSITE" id="PS50157"/>
    </source>
</evidence>
<keyword evidence="8" id="KW-0804">Transcription</keyword>
<evidence type="ECO:0000256" key="8">
    <source>
        <dbReference type="ARBA" id="ARBA00023163"/>
    </source>
</evidence>
<dbReference type="PROSITE" id="PS50157">
    <property type="entry name" value="ZINC_FINGER_C2H2_2"/>
    <property type="match status" value="8"/>
</dbReference>
<dbReference type="SMART" id="SM00355">
    <property type="entry name" value="ZnF_C2H2"/>
    <property type="match status" value="9"/>
</dbReference>
<keyword evidence="4 10" id="KW-0863">Zinc-finger</keyword>
<evidence type="ECO:0000256" key="10">
    <source>
        <dbReference type="PROSITE-ProRule" id="PRU00042"/>
    </source>
</evidence>
<dbReference type="Pfam" id="PF00096">
    <property type="entry name" value="zf-C2H2"/>
    <property type="match status" value="4"/>
</dbReference>
<accession>T1IP23</accession>
<evidence type="ECO:0000256" key="2">
    <source>
        <dbReference type="ARBA" id="ARBA00022723"/>
    </source>
</evidence>
<keyword evidence="7" id="KW-0238">DNA-binding</keyword>
<proteinExistence type="predicted"/>